<dbReference type="PANTHER" id="PTHR21708:SF45">
    <property type="entry name" value="2-DEHYDROPANTOATE 2-REDUCTASE"/>
    <property type="match status" value="1"/>
</dbReference>
<evidence type="ECO:0000313" key="13">
    <source>
        <dbReference type="EMBL" id="MBC4015142.1"/>
    </source>
</evidence>
<dbReference type="SUPFAM" id="SSF48179">
    <property type="entry name" value="6-phosphogluconate dehydrogenase C-terminal domain-like"/>
    <property type="match status" value="1"/>
</dbReference>
<evidence type="ECO:0000256" key="4">
    <source>
        <dbReference type="ARBA" id="ARBA00013014"/>
    </source>
</evidence>
<feature type="domain" description="Ketopantoate reductase C-terminal" evidence="12">
    <location>
        <begin position="195"/>
        <end position="313"/>
    </location>
</feature>
<keyword evidence="7" id="KW-0521">NADP</keyword>
<dbReference type="EC" id="1.1.1.169" evidence="4"/>
<evidence type="ECO:0000256" key="5">
    <source>
        <dbReference type="ARBA" id="ARBA00019465"/>
    </source>
</evidence>
<dbReference type="RefSeq" id="WP_186769920.1">
    <property type="nucleotide sequence ID" value="NZ_JACOMF010000006.1"/>
</dbReference>
<dbReference type="InterPro" id="IPR013328">
    <property type="entry name" value="6PGD_dom2"/>
</dbReference>
<dbReference type="Pfam" id="PF08546">
    <property type="entry name" value="ApbA_C"/>
    <property type="match status" value="1"/>
</dbReference>
<comment type="pathway">
    <text evidence="2">Cofactor biosynthesis; (R)-pantothenate biosynthesis; (R)-pantoate from 3-methyl-2-oxobutanoate: step 2/2.</text>
</comment>
<comment type="caution">
    <text evidence="13">The sequence shown here is derived from an EMBL/GenBank/DDBJ whole genome shotgun (WGS) entry which is preliminary data.</text>
</comment>
<dbReference type="Gene3D" id="1.10.1040.10">
    <property type="entry name" value="N-(1-d-carboxylethyl)-l-norvaline Dehydrogenase, domain 2"/>
    <property type="match status" value="1"/>
</dbReference>
<keyword evidence="14" id="KW-1185">Reference proteome</keyword>
<evidence type="ECO:0000256" key="9">
    <source>
        <dbReference type="ARBA" id="ARBA00032024"/>
    </source>
</evidence>
<feature type="domain" description="Ketopantoate reductase N-terminal" evidence="11">
    <location>
        <begin position="3"/>
        <end position="169"/>
    </location>
</feature>
<evidence type="ECO:0000313" key="14">
    <source>
        <dbReference type="Proteomes" id="UP000600101"/>
    </source>
</evidence>
<comment type="function">
    <text evidence="1">Catalyzes the NADPH-dependent reduction of ketopantoate into pantoic acid.</text>
</comment>
<evidence type="ECO:0000259" key="12">
    <source>
        <dbReference type="Pfam" id="PF08546"/>
    </source>
</evidence>
<dbReference type="Gene3D" id="3.40.50.720">
    <property type="entry name" value="NAD(P)-binding Rossmann-like Domain"/>
    <property type="match status" value="1"/>
</dbReference>
<dbReference type="NCBIfam" id="NF005089">
    <property type="entry name" value="PRK06522.1-4"/>
    <property type="match status" value="1"/>
</dbReference>
<evidence type="ECO:0000256" key="3">
    <source>
        <dbReference type="ARBA" id="ARBA00007870"/>
    </source>
</evidence>
<keyword evidence="6" id="KW-0566">Pantothenate biosynthesis</keyword>
<organism evidence="13 14">
    <name type="scientific">Siccirubricoccus deserti</name>
    <dbReference type="NCBI Taxonomy" id="2013562"/>
    <lineage>
        <taxon>Bacteria</taxon>
        <taxon>Pseudomonadati</taxon>
        <taxon>Pseudomonadota</taxon>
        <taxon>Alphaproteobacteria</taxon>
        <taxon>Acetobacterales</taxon>
        <taxon>Roseomonadaceae</taxon>
        <taxon>Siccirubricoccus</taxon>
    </lineage>
</organism>
<dbReference type="GO" id="GO:0008677">
    <property type="term" value="F:2-dehydropantoate 2-reductase activity"/>
    <property type="evidence" value="ECO:0007669"/>
    <property type="project" value="UniProtKB-EC"/>
</dbReference>
<dbReference type="InterPro" id="IPR013332">
    <property type="entry name" value="KPR_N"/>
</dbReference>
<dbReference type="EMBL" id="JACOMF010000006">
    <property type="protein sequence ID" value="MBC4015142.1"/>
    <property type="molecule type" value="Genomic_DNA"/>
</dbReference>
<comment type="catalytic activity">
    <reaction evidence="10">
        <text>(R)-pantoate + NADP(+) = 2-dehydropantoate + NADPH + H(+)</text>
        <dbReference type="Rhea" id="RHEA:16233"/>
        <dbReference type="ChEBI" id="CHEBI:11561"/>
        <dbReference type="ChEBI" id="CHEBI:15378"/>
        <dbReference type="ChEBI" id="CHEBI:15980"/>
        <dbReference type="ChEBI" id="CHEBI:57783"/>
        <dbReference type="ChEBI" id="CHEBI:58349"/>
        <dbReference type="EC" id="1.1.1.169"/>
    </reaction>
</comment>
<dbReference type="PANTHER" id="PTHR21708">
    <property type="entry name" value="PROBABLE 2-DEHYDROPANTOATE 2-REDUCTASE"/>
    <property type="match status" value="1"/>
</dbReference>
<evidence type="ECO:0000256" key="2">
    <source>
        <dbReference type="ARBA" id="ARBA00004994"/>
    </source>
</evidence>
<dbReference type="SUPFAM" id="SSF51735">
    <property type="entry name" value="NAD(P)-binding Rossmann-fold domains"/>
    <property type="match status" value="1"/>
</dbReference>
<dbReference type="InterPro" id="IPR008927">
    <property type="entry name" value="6-PGluconate_DH-like_C_sf"/>
</dbReference>
<evidence type="ECO:0000256" key="7">
    <source>
        <dbReference type="ARBA" id="ARBA00022857"/>
    </source>
</evidence>
<name>A0A9X0QXP7_9PROT</name>
<evidence type="ECO:0000256" key="8">
    <source>
        <dbReference type="ARBA" id="ARBA00023002"/>
    </source>
</evidence>
<protein>
    <recommendedName>
        <fullName evidence="5">2-dehydropantoate 2-reductase</fullName>
        <ecNumber evidence="4">1.1.1.169</ecNumber>
    </recommendedName>
    <alternativeName>
        <fullName evidence="9">Ketopantoate reductase</fullName>
    </alternativeName>
</protein>
<proteinExistence type="inferred from homology"/>
<dbReference type="InterPro" id="IPR013752">
    <property type="entry name" value="KPA_reductase"/>
</dbReference>
<dbReference type="FunFam" id="1.10.1040.10:FF:000017">
    <property type="entry name" value="2-dehydropantoate 2-reductase"/>
    <property type="match status" value="1"/>
</dbReference>
<dbReference type="GO" id="GO:0005737">
    <property type="term" value="C:cytoplasm"/>
    <property type="evidence" value="ECO:0007669"/>
    <property type="project" value="TreeGrafter"/>
</dbReference>
<comment type="similarity">
    <text evidence="3">Belongs to the ketopantoate reductase family.</text>
</comment>
<reference evidence="13" key="1">
    <citation type="submission" date="2020-08" db="EMBL/GenBank/DDBJ databases">
        <authorList>
            <person name="Hu Y."/>
            <person name="Nguyen S.V."/>
            <person name="Li F."/>
            <person name="Fanning S."/>
        </authorList>
    </citation>
    <scope>NUCLEOTIDE SEQUENCE</scope>
    <source>
        <strain evidence="13">SYSU D8009</strain>
    </source>
</reference>
<sequence length="330" mass="33525">MKICVYGAGAIGGHIAARLAKGGAETSVVARGPHLSAIRASGLTVVAHDGTLHSRPRATDNPAELGPQDAVIVTVKAPALPSVAAAIAPLLGSETAVAFVMNGIPWWYFDGTAKAGRRLPELDPGDALRAAIGVGRTIGGVVYSAASVTEPGVIHAIAPDSRVVLGELDGAMTPRLKALCDTIAAGGIGAPAVPDIRNAVWAKLLGNLMTGPLCVLSRSCMEDTLASPAVRETAIRMAREVMAIAAALGCPIAGDAPEARIGRSSKLRHKPSILQDLEAGRAMEIDALFAAPLTLAREAGVAVPMLETMTALATRAAIAAGLYTPKGVAA</sequence>
<dbReference type="InterPro" id="IPR051402">
    <property type="entry name" value="KPR-Related"/>
</dbReference>
<dbReference type="Pfam" id="PF02558">
    <property type="entry name" value="ApbA"/>
    <property type="match status" value="1"/>
</dbReference>
<keyword evidence="8" id="KW-0560">Oxidoreductase</keyword>
<evidence type="ECO:0000256" key="6">
    <source>
        <dbReference type="ARBA" id="ARBA00022655"/>
    </source>
</evidence>
<gene>
    <name evidence="13" type="ORF">H7965_07360</name>
</gene>
<dbReference type="FunFam" id="3.40.50.720:FF:000307">
    <property type="entry name" value="2-dehydropantoate 2-reductase"/>
    <property type="match status" value="1"/>
</dbReference>
<dbReference type="Proteomes" id="UP000600101">
    <property type="component" value="Unassembled WGS sequence"/>
</dbReference>
<dbReference type="AlphaFoldDB" id="A0A9X0QXP7"/>
<accession>A0A9X0QXP7</accession>
<evidence type="ECO:0000259" key="11">
    <source>
        <dbReference type="Pfam" id="PF02558"/>
    </source>
</evidence>
<dbReference type="GO" id="GO:0015940">
    <property type="term" value="P:pantothenate biosynthetic process"/>
    <property type="evidence" value="ECO:0007669"/>
    <property type="project" value="UniProtKB-KW"/>
</dbReference>
<evidence type="ECO:0000256" key="10">
    <source>
        <dbReference type="ARBA" id="ARBA00048793"/>
    </source>
</evidence>
<dbReference type="InterPro" id="IPR036291">
    <property type="entry name" value="NAD(P)-bd_dom_sf"/>
</dbReference>
<evidence type="ECO:0000256" key="1">
    <source>
        <dbReference type="ARBA" id="ARBA00002919"/>
    </source>
</evidence>